<accession>A0A8S4S3G9</accession>
<evidence type="ECO:0000256" key="1">
    <source>
        <dbReference type="SAM" id="Phobius"/>
    </source>
</evidence>
<sequence>MYALQHIDVPILIRYINKQKVKWLTIFRAIEKWRKKREQSVFALLGGAGHLAGISIALYCNGRCDRPRQGCRPLQQNCSVQLLSQGAPFKLAYKPVVLAVEFFLTEYISTTAILISGAEQHCCNVRVSLTDQADGRCNHQVDYEVFLCLYRIYSVREFLENKI</sequence>
<reference evidence="2" key="1">
    <citation type="submission" date="2022-03" db="EMBL/GenBank/DDBJ databases">
        <authorList>
            <person name="Lindestad O."/>
        </authorList>
    </citation>
    <scope>NUCLEOTIDE SEQUENCE</scope>
</reference>
<name>A0A8S4S3G9_9NEOP</name>
<protein>
    <submittedName>
        <fullName evidence="2">Jg17738 protein</fullName>
    </submittedName>
</protein>
<dbReference type="AlphaFoldDB" id="A0A8S4S3G9"/>
<dbReference type="Proteomes" id="UP000838756">
    <property type="component" value="Unassembled WGS sequence"/>
</dbReference>
<organism evidence="2 3">
    <name type="scientific">Pararge aegeria aegeria</name>
    <dbReference type="NCBI Taxonomy" id="348720"/>
    <lineage>
        <taxon>Eukaryota</taxon>
        <taxon>Metazoa</taxon>
        <taxon>Ecdysozoa</taxon>
        <taxon>Arthropoda</taxon>
        <taxon>Hexapoda</taxon>
        <taxon>Insecta</taxon>
        <taxon>Pterygota</taxon>
        <taxon>Neoptera</taxon>
        <taxon>Endopterygota</taxon>
        <taxon>Lepidoptera</taxon>
        <taxon>Glossata</taxon>
        <taxon>Ditrysia</taxon>
        <taxon>Papilionoidea</taxon>
        <taxon>Nymphalidae</taxon>
        <taxon>Satyrinae</taxon>
        <taxon>Satyrini</taxon>
        <taxon>Parargina</taxon>
        <taxon>Pararge</taxon>
    </lineage>
</organism>
<gene>
    <name evidence="2" type="primary">jg17738</name>
    <name evidence="2" type="ORF">PAEG_LOCUS21832</name>
</gene>
<keyword evidence="1" id="KW-1133">Transmembrane helix</keyword>
<comment type="caution">
    <text evidence="2">The sequence shown here is derived from an EMBL/GenBank/DDBJ whole genome shotgun (WGS) entry which is preliminary data.</text>
</comment>
<keyword evidence="3" id="KW-1185">Reference proteome</keyword>
<evidence type="ECO:0000313" key="2">
    <source>
        <dbReference type="EMBL" id="CAH2248970.1"/>
    </source>
</evidence>
<dbReference type="EMBL" id="CAKXAJ010025990">
    <property type="protein sequence ID" value="CAH2248970.1"/>
    <property type="molecule type" value="Genomic_DNA"/>
</dbReference>
<evidence type="ECO:0000313" key="3">
    <source>
        <dbReference type="Proteomes" id="UP000838756"/>
    </source>
</evidence>
<keyword evidence="1" id="KW-0472">Membrane</keyword>
<proteinExistence type="predicted"/>
<feature type="transmembrane region" description="Helical" evidence="1">
    <location>
        <begin position="41"/>
        <end position="59"/>
    </location>
</feature>
<keyword evidence="1" id="KW-0812">Transmembrane</keyword>